<dbReference type="InterPro" id="IPR027417">
    <property type="entry name" value="P-loop_NTPase"/>
</dbReference>
<feature type="domain" description="Rad50/SbcC-type AAA" evidence="2">
    <location>
        <begin position="28"/>
        <end position="262"/>
    </location>
</feature>
<dbReference type="SUPFAM" id="SSF52540">
    <property type="entry name" value="P-loop containing nucleoside triphosphate hydrolases"/>
    <property type="match status" value="1"/>
</dbReference>
<proteinExistence type="predicted"/>
<organism evidence="3 4">
    <name type="scientific">Chitinophaga agrisoli</name>
    <dbReference type="NCBI Taxonomy" id="2607653"/>
    <lineage>
        <taxon>Bacteria</taxon>
        <taxon>Pseudomonadati</taxon>
        <taxon>Bacteroidota</taxon>
        <taxon>Chitinophagia</taxon>
        <taxon>Chitinophagales</taxon>
        <taxon>Chitinophagaceae</taxon>
        <taxon>Chitinophaga</taxon>
    </lineage>
</organism>
<feature type="coiled-coil region" evidence="1">
    <location>
        <begin position="459"/>
        <end position="486"/>
    </location>
</feature>
<evidence type="ECO:0000313" key="4">
    <source>
        <dbReference type="Proteomes" id="UP000324611"/>
    </source>
</evidence>
<accession>A0A5B2VTA1</accession>
<evidence type="ECO:0000259" key="2">
    <source>
        <dbReference type="Pfam" id="PF13476"/>
    </source>
</evidence>
<dbReference type="RefSeq" id="WP_149839030.1">
    <property type="nucleotide sequence ID" value="NZ_VUOC01000003.1"/>
</dbReference>
<sequence>MMRSNLFLNRLIIYTVTGKVAYDEAYHRGINIICGDNSSGKSTITHFIFYVLGGSFNDWVREAKRCSMVLAEVEMNGAVLVIKREININPQTNKGNPMEPIYVYWGDFESSQKSASTDWQKFGYVTTDSRKSFSNVFFENLDIPIVRGDNNITFHQILRLLYVDQDSPTNSLFLYEQFDTTLNRETVSDLLLGVYNQDLYDSKQRLVEASNELDDVKKEIKIIRQFIPKDHDLIPENLKTRIENKEAEISEIEEQLLELNQQNKAVRFTKQTKLEFEKLNEEAIEQRSLVKKLETDIRALRYEIEDSAFFIKTLETKSRSVKNSILARDFLGEFPLAYCPECLSEIKKTDDDTKCKLCKEVIDSSFGVTQARKIEQELSFQIKESKALLITRNRQLDEMKGLYESEKVKLYNLQARVNAALKDVKSVRDEKIDALYIEKGFAEGAIIQLRTLLENAELYQSLVEKREGLEKEIKTLGNSIDRMTTAQFTMKEQVNKVIEKKALYLLNNDLKRQEDFMEAKEFNIDYRNNLAFISDKEAKYSASSNFYLKTTARFAIFLASLEVERMRYPRFILCDNMEDKGIEEKRAQNFQKIIIEETEKHDSEHYQMIYTTSFITEELKNSTYRVGEYYTKESPSLQNVY</sequence>
<dbReference type="GO" id="GO:0016887">
    <property type="term" value="F:ATP hydrolysis activity"/>
    <property type="evidence" value="ECO:0007669"/>
    <property type="project" value="InterPro"/>
</dbReference>
<dbReference type="EMBL" id="VUOC01000003">
    <property type="protein sequence ID" value="KAA2241516.1"/>
    <property type="molecule type" value="Genomic_DNA"/>
</dbReference>
<feature type="coiled-coil region" evidence="1">
    <location>
        <begin position="199"/>
        <end position="296"/>
    </location>
</feature>
<gene>
    <name evidence="3" type="ORF">F0L74_16605</name>
</gene>
<dbReference type="AlphaFoldDB" id="A0A5B2VTA1"/>
<dbReference type="Gene3D" id="3.40.50.300">
    <property type="entry name" value="P-loop containing nucleotide triphosphate hydrolases"/>
    <property type="match status" value="1"/>
</dbReference>
<dbReference type="GO" id="GO:0006302">
    <property type="term" value="P:double-strand break repair"/>
    <property type="evidence" value="ECO:0007669"/>
    <property type="project" value="InterPro"/>
</dbReference>
<name>A0A5B2VTA1_9BACT</name>
<protein>
    <submittedName>
        <fullName evidence="3">AAA family ATPase</fullName>
    </submittedName>
</protein>
<comment type="caution">
    <text evidence="3">The sequence shown here is derived from an EMBL/GenBank/DDBJ whole genome shotgun (WGS) entry which is preliminary data.</text>
</comment>
<dbReference type="Pfam" id="PF13476">
    <property type="entry name" value="AAA_23"/>
    <property type="match status" value="1"/>
</dbReference>
<keyword evidence="1" id="KW-0175">Coiled coil</keyword>
<reference evidence="3 4" key="2">
    <citation type="submission" date="2019-09" db="EMBL/GenBank/DDBJ databases">
        <authorList>
            <person name="Jin C."/>
        </authorList>
    </citation>
    <scope>NUCLEOTIDE SEQUENCE [LARGE SCALE GENOMIC DNA]</scope>
    <source>
        <strain evidence="3 4">BN140078</strain>
    </source>
</reference>
<evidence type="ECO:0000256" key="1">
    <source>
        <dbReference type="SAM" id="Coils"/>
    </source>
</evidence>
<dbReference type="InterPro" id="IPR038729">
    <property type="entry name" value="Rad50/SbcC_AAA"/>
</dbReference>
<evidence type="ECO:0000313" key="3">
    <source>
        <dbReference type="EMBL" id="KAA2241516.1"/>
    </source>
</evidence>
<keyword evidence="4" id="KW-1185">Reference proteome</keyword>
<dbReference type="Proteomes" id="UP000324611">
    <property type="component" value="Unassembled WGS sequence"/>
</dbReference>
<reference evidence="3 4" key="1">
    <citation type="submission" date="2019-09" db="EMBL/GenBank/DDBJ databases">
        <title>Chitinophaga ginsengihumi sp. nov., isolated from soil of ginseng rhizosphere.</title>
        <authorList>
            <person name="Lee J."/>
        </authorList>
    </citation>
    <scope>NUCLEOTIDE SEQUENCE [LARGE SCALE GENOMIC DNA]</scope>
    <source>
        <strain evidence="3 4">BN140078</strain>
    </source>
</reference>